<protein>
    <submittedName>
        <fullName evidence="2">Uncharacterized protein</fullName>
    </submittedName>
</protein>
<dbReference type="Gene3D" id="3.30.700.10">
    <property type="entry name" value="Glycoprotein, Type 4 Pilin"/>
    <property type="match status" value="1"/>
</dbReference>
<dbReference type="RefSeq" id="WP_323272247.1">
    <property type="nucleotide sequence ID" value="NZ_JAYGHT010000192.1"/>
</dbReference>
<keyword evidence="1" id="KW-0812">Transmembrane</keyword>
<dbReference type="EMBL" id="JAYGHT010000192">
    <property type="protein sequence ID" value="MEA5522730.1"/>
    <property type="molecule type" value="Genomic_DNA"/>
</dbReference>
<accession>A0ABU5U6Q6</accession>
<reference evidence="2 3" key="1">
    <citation type="submission" date="2023-12" db="EMBL/GenBank/DDBJ databases">
        <title>Baltic Sea Cyanobacteria.</title>
        <authorList>
            <person name="Delbaje E."/>
            <person name="Fewer D.P."/>
            <person name="Shishido T.K."/>
        </authorList>
    </citation>
    <scope>NUCLEOTIDE SEQUENCE [LARGE SCALE GENOMIC DNA]</scope>
    <source>
        <strain evidence="2 3">CCNP 1315</strain>
    </source>
</reference>
<keyword evidence="1" id="KW-0472">Membrane</keyword>
<proteinExistence type="predicted"/>
<name>A0ABU5U6Q6_9CYAN</name>
<dbReference type="PROSITE" id="PS00409">
    <property type="entry name" value="PROKAR_NTER_METHYL"/>
    <property type="match status" value="1"/>
</dbReference>
<evidence type="ECO:0000313" key="2">
    <source>
        <dbReference type="EMBL" id="MEA5522730.1"/>
    </source>
</evidence>
<dbReference type="InterPro" id="IPR012902">
    <property type="entry name" value="N_methyl_site"/>
</dbReference>
<keyword evidence="1" id="KW-1133">Transmembrane helix</keyword>
<dbReference type="SUPFAM" id="SSF54523">
    <property type="entry name" value="Pili subunits"/>
    <property type="match status" value="1"/>
</dbReference>
<dbReference type="Proteomes" id="UP001301728">
    <property type="component" value="Unassembled WGS sequence"/>
</dbReference>
<gene>
    <name evidence="2" type="ORF">VB854_27745</name>
</gene>
<evidence type="ECO:0000313" key="3">
    <source>
        <dbReference type="Proteomes" id="UP001301728"/>
    </source>
</evidence>
<feature type="transmembrane region" description="Helical" evidence="1">
    <location>
        <begin position="28"/>
        <end position="49"/>
    </location>
</feature>
<dbReference type="InterPro" id="IPR045584">
    <property type="entry name" value="Pilin-like"/>
</dbReference>
<comment type="caution">
    <text evidence="2">The sequence shown here is derived from an EMBL/GenBank/DDBJ whole genome shotgun (WGS) entry which is preliminary data.</text>
</comment>
<evidence type="ECO:0000256" key="1">
    <source>
        <dbReference type="SAM" id="Phobius"/>
    </source>
</evidence>
<keyword evidence="3" id="KW-1185">Reference proteome</keyword>
<organism evidence="2 3">
    <name type="scientific">Limnoraphis robusta CCNP1315</name>
    <dbReference type="NCBI Taxonomy" id="3110306"/>
    <lineage>
        <taxon>Bacteria</taxon>
        <taxon>Bacillati</taxon>
        <taxon>Cyanobacteriota</taxon>
        <taxon>Cyanophyceae</taxon>
        <taxon>Oscillatoriophycideae</taxon>
        <taxon>Oscillatoriales</taxon>
        <taxon>Sirenicapillariaceae</taxon>
        <taxon>Limnoraphis</taxon>
    </lineage>
</organism>
<sequence>MKKRLFKTLKKSASSSTSYSSSESGFSLVELAVIVVMIGIFSAIAAPVWDVFVSRQRVGAVNGQVLRTLQTAQAEAKRNKQNYVVAFREAADPTTAPPEFSTYLEGTPDADKFWEPLNLEGEVPTGTHKIYVQANNDDDADPDNSNGPEIDSITFNYMGAVEYPKPVSSGPQPENTDGFTVTVSNPDGGLKQCVKVVTILGAMITSEGDDNPTGCP</sequence>